<sequence>MPADPARVKVVAHRGASAQWPEHTRAAMLQAIADGADGIECDVRLTADDRLVCWHDPTVDRTSDGRGSVRARTLAQLRELDVVSWHGGPVVPAALGGPRDQVLTLEDLLDIVAAAGRPIDLAIELKHPAAYRFAAEDAVLEVLAGRGWDPATGELGGGGRVSLMSFHPGAVRHLRRTVGAPVAMCLLDTPAAAVAYDGGAPATRAVKAAYVRRVTKQSADLVTSGEVGGAGPGVDYVVAFPDRVRGWVEAGRLVRVWTVDTAEDLAAVLAVRAHEVTTNVPAKVVAMLAGATPSDESPAS</sequence>
<reference evidence="2 3" key="1">
    <citation type="submission" date="2019-07" db="EMBL/GenBank/DDBJ databases">
        <title>Whole genome shotgun sequence of Actinotalea fermentans NBRC 105374.</title>
        <authorList>
            <person name="Hosoyama A."/>
            <person name="Uohara A."/>
            <person name="Ohji S."/>
            <person name="Ichikawa N."/>
        </authorList>
    </citation>
    <scope>NUCLEOTIDE SEQUENCE [LARGE SCALE GENOMIC DNA]</scope>
    <source>
        <strain evidence="2 3">NBRC 105374</strain>
    </source>
</reference>
<dbReference type="PANTHER" id="PTHR46211">
    <property type="entry name" value="GLYCEROPHOSPHORYL DIESTER PHOSPHODIESTERASE"/>
    <property type="match status" value="1"/>
</dbReference>
<dbReference type="SUPFAM" id="SSF51695">
    <property type="entry name" value="PLC-like phosphodiesterases"/>
    <property type="match status" value="1"/>
</dbReference>
<comment type="caution">
    <text evidence="2">The sequence shown here is derived from an EMBL/GenBank/DDBJ whole genome shotgun (WGS) entry which is preliminary data.</text>
</comment>
<gene>
    <name evidence="2" type="ORF">AFE02nite_08510</name>
</gene>
<dbReference type="Pfam" id="PF03009">
    <property type="entry name" value="GDPD"/>
    <property type="match status" value="1"/>
</dbReference>
<dbReference type="EMBL" id="BJYK01000001">
    <property type="protein sequence ID" value="GEN79117.1"/>
    <property type="molecule type" value="Genomic_DNA"/>
</dbReference>
<protein>
    <submittedName>
        <fullName evidence="2">Putative glycerophosphoryl diester phosphodiesterase</fullName>
    </submittedName>
</protein>
<name>A0A511YVA3_9CELL</name>
<accession>A0A511YVA3</accession>
<organism evidence="2 3">
    <name type="scientific">Actinotalea fermentans</name>
    <dbReference type="NCBI Taxonomy" id="43671"/>
    <lineage>
        <taxon>Bacteria</taxon>
        <taxon>Bacillati</taxon>
        <taxon>Actinomycetota</taxon>
        <taxon>Actinomycetes</taxon>
        <taxon>Micrococcales</taxon>
        <taxon>Cellulomonadaceae</taxon>
        <taxon>Actinotalea</taxon>
    </lineage>
</organism>
<dbReference type="AlphaFoldDB" id="A0A511YVA3"/>
<dbReference type="OrthoDB" id="9758957at2"/>
<evidence type="ECO:0000259" key="1">
    <source>
        <dbReference type="PROSITE" id="PS51704"/>
    </source>
</evidence>
<keyword evidence="3" id="KW-1185">Reference proteome</keyword>
<evidence type="ECO:0000313" key="2">
    <source>
        <dbReference type="EMBL" id="GEN79117.1"/>
    </source>
</evidence>
<dbReference type="InterPro" id="IPR017946">
    <property type="entry name" value="PLC-like_Pdiesterase_TIM-brl"/>
</dbReference>
<dbReference type="PANTHER" id="PTHR46211:SF13">
    <property type="entry name" value="GLYCEROPHOSPHODIESTER PHOSPHODIESTERASE 1-RELATED"/>
    <property type="match status" value="1"/>
</dbReference>
<proteinExistence type="predicted"/>
<dbReference type="Proteomes" id="UP000321484">
    <property type="component" value="Unassembled WGS sequence"/>
</dbReference>
<dbReference type="GO" id="GO:0008081">
    <property type="term" value="F:phosphoric diester hydrolase activity"/>
    <property type="evidence" value="ECO:0007669"/>
    <property type="project" value="InterPro"/>
</dbReference>
<dbReference type="GO" id="GO:0006629">
    <property type="term" value="P:lipid metabolic process"/>
    <property type="evidence" value="ECO:0007669"/>
    <property type="project" value="InterPro"/>
</dbReference>
<evidence type="ECO:0000313" key="3">
    <source>
        <dbReference type="Proteomes" id="UP000321484"/>
    </source>
</evidence>
<dbReference type="PROSITE" id="PS51704">
    <property type="entry name" value="GP_PDE"/>
    <property type="match status" value="1"/>
</dbReference>
<feature type="domain" description="GP-PDE" evidence="1">
    <location>
        <begin position="8"/>
        <end position="288"/>
    </location>
</feature>
<dbReference type="RefSeq" id="WP_034245569.1">
    <property type="nucleotide sequence ID" value="NZ_BJYK01000001.1"/>
</dbReference>
<dbReference type="InterPro" id="IPR030395">
    <property type="entry name" value="GP_PDE_dom"/>
</dbReference>
<dbReference type="Gene3D" id="3.20.20.190">
    <property type="entry name" value="Phosphatidylinositol (PI) phosphodiesterase"/>
    <property type="match status" value="1"/>
</dbReference>